<name>A0A450T185_9GAMM</name>
<gene>
    <name evidence="1" type="ORF">BECKFM1743C_GA0114222_102691</name>
</gene>
<evidence type="ECO:0000313" key="1">
    <source>
        <dbReference type="EMBL" id="VFJ60274.1"/>
    </source>
</evidence>
<protein>
    <submittedName>
        <fullName evidence="1">Uncharacterized protein</fullName>
    </submittedName>
</protein>
<organism evidence="1">
    <name type="scientific">Candidatus Kentrum sp. FM</name>
    <dbReference type="NCBI Taxonomy" id="2126340"/>
    <lineage>
        <taxon>Bacteria</taxon>
        <taxon>Pseudomonadati</taxon>
        <taxon>Pseudomonadota</taxon>
        <taxon>Gammaproteobacteria</taxon>
        <taxon>Candidatus Kentrum</taxon>
    </lineage>
</organism>
<sequence>MQKSSCTPHIVKNSLEMLIYFRVNSAFSLPNFMTYGASLWDTIRLLHLPPNCEVFCSASRADRRIVNDVTVIATQKLDENPLQIGKRRWVNYFLWGILSIISNITYDSSRSRKQEQVTH</sequence>
<accession>A0A450T185</accession>
<dbReference type="EMBL" id="CAADFA010000269">
    <property type="protein sequence ID" value="VFJ60274.1"/>
    <property type="molecule type" value="Genomic_DNA"/>
</dbReference>
<dbReference type="AlphaFoldDB" id="A0A450T185"/>
<proteinExistence type="predicted"/>
<reference evidence="1" key="1">
    <citation type="submission" date="2019-02" db="EMBL/GenBank/DDBJ databases">
        <authorList>
            <person name="Gruber-Vodicka R. H."/>
            <person name="Seah K. B. B."/>
        </authorList>
    </citation>
    <scope>NUCLEOTIDE SEQUENCE</scope>
    <source>
        <strain evidence="1">BECK_BZ165</strain>
    </source>
</reference>